<dbReference type="EMBL" id="JAEHFQ010000004">
    <property type="protein sequence ID" value="MBM0633511.1"/>
    <property type="molecule type" value="Genomic_DNA"/>
</dbReference>
<dbReference type="Proteomes" id="UP000650605">
    <property type="component" value="Unassembled WGS sequence"/>
</dbReference>
<feature type="compositionally biased region" description="Basic and acidic residues" evidence="1">
    <location>
        <begin position="55"/>
        <end position="73"/>
    </location>
</feature>
<organism evidence="2 3">
    <name type="scientific">Paenibacillus polymyxa</name>
    <name type="common">Bacillus polymyxa</name>
    <dbReference type="NCBI Taxonomy" id="1406"/>
    <lineage>
        <taxon>Bacteria</taxon>
        <taxon>Bacillati</taxon>
        <taxon>Bacillota</taxon>
        <taxon>Bacilli</taxon>
        <taxon>Bacillales</taxon>
        <taxon>Paenibacillaceae</taxon>
        <taxon>Paenibacillus</taxon>
    </lineage>
</organism>
<feature type="region of interest" description="Disordered" evidence="1">
    <location>
        <begin position="39"/>
        <end position="79"/>
    </location>
</feature>
<dbReference type="RefSeq" id="WP_029518638.1">
    <property type="nucleotide sequence ID" value="NZ_ALJV01000223.1"/>
</dbReference>
<evidence type="ECO:0000256" key="1">
    <source>
        <dbReference type="SAM" id="MobiDB-lite"/>
    </source>
</evidence>
<protein>
    <submittedName>
        <fullName evidence="2">Uncharacterized protein</fullName>
    </submittedName>
</protein>
<evidence type="ECO:0000313" key="2">
    <source>
        <dbReference type="EMBL" id="MBM0633511.1"/>
    </source>
</evidence>
<comment type="caution">
    <text evidence="2">The sequence shown here is derived from an EMBL/GenBank/DDBJ whole genome shotgun (WGS) entry which is preliminary data.</text>
</comment>
<sequence>MNNVKREFFEINFIKQNKILFLILLFSLLLNGCSEQPTNEKQQAVEPIKPSTQMIEKKAVTEPESAAQKRDRNSNIVNPINKRNENYAIDSNTLDQFIKKIQPPNEQLQKILKEDLDHDGKPEYVLAFGLEKEEIYNIFVVREDDGYHIIEKLEDPVIVVHLNTDVKIMKLDQTDQKFIVVYSIGDGGAYSEGFSIYTLKNNHIKSINSDFPNATGQGIRTLKDTDHDGVFESVDYYEFSDTQEHTIVVYQKYDGTGPEKKEVLYKNKSTQFVYPSDPKAVILNYLEVDYLMKWFDLPFPEMDQLTDPAARQTYDFEDAIDLSGLAYLSYPVLELSINEVSSDDNRKIFLVKDDSLEERAKKEITFTLEKQSDKWKIMGIEMNDKS</sequence>
<name>A0A8I1IQ54_PAEPO</name>
<accession>A0A8I1IQ54</accession>
<gene>
    <name evidence="2" type="ORF">JDW19_10240</name>
</gene>
<dbReference type="AlphaFoldDB" id="A0A8I1IQ54"/>
<proteinExistence type="predicted"/>
<reference evidence="2" key="1">
    <citation type="submission" date="2020-12" db="EMBL/GenBank/DDBJ databases">
        <title>Paenibacillus polymyxa LMG 27872: a double-edged sword.</title>
        <authorList>
            <person name="Langendries S."/>
            <person name="Garcia Mendez S."/>
            <person name="Beirinckx S."/>
            <person name="Viaene T."/>
            <person name="Baeyen S."/>
            <person name="Goeminne G."/>
            <person name="Willems A."/>
            <person name="Debode J."/>
            <person name="Goormachtig S."/>
        </authorList>
    </citation>
    <scope>NUCLEOTIDE SEQUENCE</scope>
    <source>
        <strain evidence="2">LMG 27872</strain>
    </source>
</reference>
<evidence type="ECO:0000313" key="3">
    <source>
        <dbReference type="Proteomes" id="UP000650605"/>
    </source>
</evidence>